<evidence type="ECO:0000313" key="3">
    <source>
        <dbReference type="Proteomes" id="UP001611415"/>
    </source>
</evidence>
<dbReference type="Proteomes" id="UP001611415">
    <property type="component" value="Unassembled WGS sequence"/>
</dbReference>
<dbReference type="RefSeq" id="WP_397092504.1">
    <property type="nucleotide sequence ID" value="NZ_JBIRYO010000006.1"/>
</dbReference>
<comment type="caution">
    <text evidence="2">The sequence shown here is derived from an EMBL/GenBank/DDBJ whole genome shotgun (WGS) entry which is preliminary data.</text>
</comment>
<sequence length="51" mass="5522">MRGRTFCLAVAAVAVGYFVLTAPELVGFTVMLLAVVALWRVAGRSRLGVRR</sequence>
<reference evidence="2 3" key="1">
    <citation type="submission" date="2024-10" db="EMBL/GenBank/DDBJ databases">
        <title>The Natural Products Discovery Center: Release of the First 8490 Sequenced Strains for Exploring Actinobacteria Biosynthetic Diversity.</title>
        <authorList>
            <person name="Kalkreuter E."/>
            <person name="Kautsar S.A."/>
            <person name="Yang D."/>
            <person name="Bader C.D."/>
            <person name="Teijaro C.N."/>
            <person name="Fluegel L."/>
            <person name="Davis C.M."/>
            <person name="Simpson J.R."/>
            <person name="Lauterbach L."/>
            <person name="Steele A.D."/>
            <person name="Gui C."/>
            <person name="Meng S."/>
            <person name="Li G."/>
            <person name="Viehrig K."/>
            <person name="Ye F."/>
            <person name="Su P."/>
            <person name="Kiefer A.F."/>
            <person name="Nichols A."/>
            <person name="Cepeda A.J."/>
            <person name="Yan W."/>
            <person name="Fan B."/>
            <person name="Jiang Y."/>
            <person name="Adhikari A."/>
            <person name="Zheng C.-J."/>
            <person name="Schuster L."/>
            <person name="Cowan T.M."/>
            <person name="Smanski M.J."/>
            <person name="Chevrette M.G."/>
            <person name="De Carvalho L.P.S."/>
            <person name="Shen B."/>
        </authorList>
    </citation>
    <scope>NUCLEOTIDE SEQUENCE [LARGE SCALE GENOMIC DNA]</scope>
    <source>
        <strain evidence="2 3">NPDC019275</strain>
    </source>
</reference>
<protein>
    <submittedName>
        <fullName evidence="2">Uncharacterized protein</fullName>
    </submittedName>
</protein>
<feature type="transmembrane region" description="Helical" evidence="1">
    <location>
        <begin position="26"/>
        <end position="42"/>
    </location>
</feature>
<keyword evidence="3" id="KW-1185">Reference proteome</keyword>
<keyword evidence="1" id="KW-1133">Transmembrane helix</keyword>
<keyword evidence="1" id="KW-0812">Transmembrane</keyword>
<accession>A0ABW7WYE7</accession>
<evidence type="ECO:0000256" key="1">
    <source>
        <dbReference type="SAM" id="Phobius"/>
    </source>
</evidence>
<proteinExistence type="predicted"/>
<organism evidence="2 3">
    <name type="scientific">Nocardia xishanensis</name>
    <dbReference type="NCBI Taxonomy" id="238964"/>
    <lineage>
        <taxon>Bacteria</taxon>
        <taxon>Bacillati</taxon>
        <taxon>Actinomycetota</taxon>
        <taxon>Actinomycetes</taxon>
        <taxon>Mycobacteriales</taxon>
        <taxon>Nocardiaceae</taxon>
        <taxon>Nocardia</taxon>
    </lineage>
</organism>
<dbReference type="EMBL" id="JBIRYO010000006">
    <property type="protein sequence ID" value="MFI2473888.1"/>
    <property type="molecule type" value="Genomic_DNA"/>
</dbReference>
<evidence type="ECO:0000313" key="2">
    <source>
        <dbReference type="EMBL" id="MFI2473888.1"/>
    </source>
</evidence>
<keyword evidence="1" id="KW-0472">Membrane</keyword>
<gene>
    <name evidence="2" type="ORF">ACH49W_10970</name>
</gene>
<name>A0ABW7WYE7_9NOCA</name>